<reference evidence="1" key="2">
    <citation type="submission" date="2022-01" db="EMBL/GenBank/DDBJ databases">
        <authorList>
            <person name="Yamashiro T."/>
            <person name="Shiraishi A."/>
            <person name="Satake H."/>
            <person name="Nakayama K."/>
        </authorList>
    </citation>
    <scope>NUCLEOTIDE SEQUENCE</scope>
</reference>
<dbReference type="Proteomes" id="UP001151760">
    <property type="component" value="Unassembled WGS sequence"/>
</dbReference>
<dbReference type="PANTHER" id="PTHR34222:SF99">
    <property type="entry name" value="PROTEIN, PUTATIVE-RELATED"/>
    <property type="match status" value="1"/>
</dbReference>
<evidence type="ECO:0008006" key="3">
    <source>
        <dbReference type="Google" id="ProtNLM"/>
    </source>
</evidence>
<proteinExistence type="predicted"/>
<dbReference type="EMBL" id="BQNB010017798">
    <property type="protein sequence ID" value="GJT67339.1"/>
    <property type="molecule type" value="Genomic_DNA"/>
</dbReference>
<keyword evidence="2" id="KW-1185">Reference proteome</keyword>
<accession>A0ABQ5FWJ1</accession>
<name>A0ABQ5FWJ1_9ASTR</name>
<sequence length="320" mass="36553">MKECSSVALDKGRKKVEDEIGSLETRLNYVSDQANLERERRKNQRLLWAIPTVPDIFGGRPAYQGAAPRFDAGNPFFFQNNDHFNIPIVSIKLIDTKNYRMWSTMKITLTGSILSSLFLELYLGQVYSEIAFDVWEELQETYDKIDGSIIFNVIHKINGFKQGELSVPQYHHKLNYLWREFYTLTLLHACTCAAHERVLKHNKLIRLMQFLMGLNDVYQNIRSNILARDSLPDVKEAFNVVSKEDSHRGLHPASGSGSKGKVQPVAFVVKSNNFKGNDFKRGNNNIANIGMRPTFFNGNAFFHLQGMVLVDRSSKKCLAK</sequence>
<protein>
    <recommendedName>
        <fullName evidence="3">Retrotransposon gag domain-containing protein</fullName>
    </recommendedName>
</protein>
<gene>
    <name evidence="1" type="ORF">Tco_1018819</name>
</gene>
<organism evidence="1 2">
    <name type="scientific">Tanacetum coccineum</name>
    <dbReference type="NCBI Taxonomy" id="301880"/>
    <lineage>
        <taxon>Eukaryota</taxon>
        <taxon>Viridiplantae</taxon>
        <taxon>Streptophyta</taxon>
        <taxon>Embryophyta</taxon>
        <taxon>Tracheophyta</taxon>
        <taxon>Spermatophyta</taxon>
        <taxon>Magnoliopsida</taxon>
        <taxon>eudicotyledons</taxon>
        <taxon>Gunneridae</taxon>
        <taxon>Pentapetalae</taxon>
        <taxon>asterids</taxon>
        <taxon>campanulids</taxon>
        <taxon>Asterales</taxon>
        <taxon>Asteraceae</taxon>
        <taxon>Asteroideae</taxon>
        <taxon>Anthemideae</taxon>
        <taxon>Anthemidinae</taxon>
        <taxon>Tanacetum</taxon>
    </lineage>
</organism>
<reference evidence="1" key="1">
    <citation type="journal article" date="2022" name="Int. J. Mol. Sci.">
        <title>Draft Genome of Tanacetum Coccineum: Genomic Comparison of Closely Related Tanacetum-Family Plants.</title>
        <authorList>
            <person name="Yamashiro T."/>
            <person name="Shiraishi A."/>
            <person name="Nakayama K."/>
            <person name="Satake H."/>
        </authorList>
    </citation>
    <scope>NUCLEOTIDE SEQUENCE</scope>
</reference>
<comment type="caution">
    <text evidence="1">The sequence shown here is derived from an EMBL/GenBank/DDBJ whole genome shotgun (WGS) entry which is preliminary data.</text>
</comment>
<evidence type="ECO:0000313" key="2">
    <source>
        <dbReference type="Proteomes" id="UP001151760"/>
    </source>
</evidence>
<dbReference type="PANTHER" id="PTHR34222">
    <property type="entry name" value="GAG_PRE-INTEGRS DOMAIN-CONTAINING PROTEIN"/>
    <property type="match status" value="1"/>
</dbReference>
<evidence type="ECO:0000313" key="1">
    <source>
        <dbReference type="EMBL" id="GJT67339.1"/>
    </source>
</evidence>